<evidence type="ECO:0000256" key="1">
    <source>
        <dbReference type="SAM" id="MobiDB-lite"/>
    </source>
</evidence>
<feature type="compositionally biased region" description="Polar residues" evidence="1">
    <location>
        <begin position="250"/>
        <end position="273"/>
    </location>
</feature>
<protein>
    <recommendedName>
        <fullName evidence="5">P-selectin glycoprotein ligand 1</fullName>
    </recommendedName>
</protein>
<dbReference type="AlphaFoldDB" id="A0AAV6GEU0"/>
<feature type="compositionally biased region" description="Polar residues" evidence="1">
    <location>
        <begin position="221"/>
        <end position="240"/>
    </location>
</feature>
<dbReference type="GO" id="GO:0050901">
    <property type="term" value="P:leukocyte tethering or rolling"/>
    <property type="evidence" value="ECO:0007669"/>
    <property type="project" value="TreeGrafter"/>
</dbReference>
<dbReference type="PANTHER" id="PTHR17384:SF7">
    <property type="entry name" value="P-SELECTIN GLYCOPROTEIN LIGAND 1"/>
    <property type="match status" value="1"/>
</dbReference>
<evidence type="ECO:0000256" key="2">
    <source>
        <dbReference type="SAM" id="Phobius"/>
    </source>
</evidence>
<feature type="region of interest" description="Disordered" evidence="1">
    <location>
        <begin position="361"/>
        <end position="393"/>
    </location>
</feature>
<keyword evidence="2" id="KW-0472">Membrane</keyword>
<evidence type="ECO:0008006" key="5">
    <source>
        <dbReference type="Google" id="ProtNLM"/>
    </source>
</evidence>
<feature type="region of interest" description="Disordered" evidence="1">
    <location>
        <begin position="153"/>
        <end position="335"/>
    </location>
</feature>
<feature type="transmembrane region" description="Helical" evidence="2">
    <location>
        <begin position="407"/>
        <end position="429"/>
    </location>
</feature>
<keyword evidence="2" id="KW-0812">Transmembrane</keyword>
<comment type="caution">
    <text evidence="3">The sequence shown here is derived from an EMBL/GenBank/DDBJ whole genome shotgun (WGS) entry which is preliminary data.</text>
</comment>
<keyword evidence="2" id="KW-1133">Transmembrane helix</keyword>
<feature type="transmembrane region" description="Helical" evidence="2">
    <location>
        <begin position="122"/>
        <end position="144"/>
    </location>
</feature>
<feature type="region of interest" description="Disordered" evidence="1">
    <location>
        <begin position="1"/>
        <end position="21"/>
    </location>
</feature>
<keyword evidence="4" id="KW-1185">Reference proteome</keyword>
<feature type="compositionally biased region" description="Low complexity" evidence="1">
    <location>
        <begin position="167"/>
        <end position="186"/>
    </location>
</feature>
<organism evidence="3 4">
    <name type="scientific">Alosa alosa</name>
    <name type="common">allis shad</name>
    <dbReference type="NCBI Taxonomy" id="278164"/>
    <lineage>
        <taxon>Eukaryota</taxon>
        <taxon>Metazoa</taxon>
        <taxon>Chordata</taxon>
        <taxon>Craniata</taxon>
        <taxon>Vertebrata</taxon>
        <taxon>Euteleostomi</taxon>
        <taxon>Actinopterygii</taxon>
        <taxon>Neopterygii</taxon>
        <taxon>Teleostei</taxon>
        <taxon>Clupei</taxon>
        <taxon>Clupeiformes</taxon>
        <taxon>Clupeoidei</taxon>
        <taxon>Clupeidae</taxon>
        <taxon>Alosa</taxon>
    </lineage>
</organism>
<reference evidence="3" key="1">
    <citation type="submission" date="2020-10" db="EMBL/GenBank/DDBJ databases">
        <title>Chromosome-scale genome assembly of the Allis shad, Alosa alosa.</title>
        <authorList>
            <person name="Margot Z."/>
            <person name="Christophe K."/>
            <person name="Cabau C."/>
            <person name="Louis A."/>
            <person name="Berthelot C."/>
            <person name="Parey E."/>
            <person name="Roest Crollius H."/>
            <person name="Montfort J."/>
            <person name="Robinson-Rechavi M."/>
            <person name="Bucao C."/>
            <person name="Bouchez O."/>
            <person name="Gislard M."/>
            <person name="Lluch J."/>
            <person name="Milhes M."/>
            <person name="Lampietro C."/>
            <person name="Lopez Roques C."/>
            <person name="Donnadieu C."/>
            <person name="Braasch I."/>
            <person name="Desvignes T."/>
            <person name="Postlethwait J."/>
            <person name="Bobe J."/>
            <person name="Guiguen Y."/>
        </authorList>
    </citation>
    <scope>NUCLEOTIDE SEQUENCE</scope>
    <source>
        <strain evidence="3">M-15738</strain>
        <tissue evidence="3">Blood</tissue>
    </source>
</reference>
<dbReference type="GO" id="GO:0005886">
    <property type="term" value="C:plasma membrane"/>
    <property type="evidence" value="ECO:0007669"/>
    <property type="project" value="TreeGrafter"/>
</dbReference>
<gene>
    <name evidence="3" type="ORF">AALO_G00166620</name>
</gene>
<sequence>MKVLSSHVERRAPCGPKKRSLLTSSDSVQQEVAVSMEMGLAACHITATFPFAHSSEIKPNVTERHFLLPPFRLGPACASNDPQLWATFRHVLLAKTSQRDVLPLLLTPLSFSPALRMVTMTWLSHSFTVVLSIMFLLVLMTPVLTTAHFPEHMKKEAPRNRRSISPSDVSVTASATNSSSASGSSGPLKNASATTQAPGTSTKPSVTQTLSHTQEHLANTEPASNTSDIADTTQPKTRTATVGPRAFGDNKTTSDSSIKPTSTPTKNVSSGVASHTDHSRNTSDSTTTSDRPHSSHKSQPIPTTPLVHTNASTTLSNDSVSTVSGASGDSTKMMTTERVLTTTTNVSNTSAIVVHPRPHPKVTTTATATTKMTSKSKQPPSTPRKSDCPLQTAVPGQKHQGLVNNCLIAIASLAGLATFFMVCSIVLCTKLSAAKHRYRSWLRSSGGEGTEMVCISALLPDGDGPVVRPKTPKSNGALIPVTDTDGDSDCGDNLTLNSFLPDA</sequence>
<dbReference type="Proteomes" id="UP000823561">
    <property type="component" value="Chromosome 12"/>
</dbReference>
<feature type="compositionally biased region" description="Polar residues" evidence="1">
    <location>
        <begin position="297"/>
        <end position="330"/>
    </location>
</feature>
<accession>A0AAV6GEU0</accession>
<feature type="compositionally biased region" description="Polar residues" evidence="1">
    <location>
        <begin position="191"/>
        <end position="212"/>
    </location>
</feature>
<evidence type="ECO:0000313" key="4">
    <source>
        <dbReference type="Proteomes" id="UP000823561"/>
    </source>
</evidence>
<dbReference type="InterPro" id="IPR026195">
    <property type="entry name" value="PSGL-1"/>
</dbReference>
<proteinExistence type="predicted"/>
<name>A0AAV6GEU0_9TELE</name>
<evidence type="ECO:0000313" key="3">
    <source>
        <dbReference type="EMBL" id="KAG5272537.1"/>
    </source>
</evidence>
<feature type="compositionally biased region" description="Low complexity" evidence="1">
    <location>
        <begin position="363"/>
        <end position="377"/>
    </location>
</feature>
<dbReference type="PANTHER" id="PTHR17384">
    <property type="entry name" value="P-SELECTIN GLYCOPROTEIN LIGAND-1"/>
    <property type="match status" value="1"/>
</dbReference>
<dbReference type="EMBL" id="JADWDJ010000012">
    <property type="protein sequence ID" value="KAG5272537.1"/>
    <property type="molecule type" value="Genomic_DNA"/>
</dbReference>